<reference evidence="1 2" key="1">
    <citation type="journal article" date="2024" name="Curr. Microbiol.">
        <title>Luteibacter sahnii sp. nov., A Novel Yellow-Colored Xanthomonadin Pigment Producing Probiotic Bacterium from Healthy Rice Seed Microbiome.</title>
        <authorList>
            <person name="Jaiswal G."/>
            <person name="Rana R."/>
            <person name="Nayak P.K."/>
            <person name="Chouhan R."/>
            <person name="Gandhi S.G."/>
            <person name="Patel H.K."/>
            <person name="Patil P.B."/>
        </authorList>
    </citation>
    <scope>NUCLEOTIDE SEQUENCE [LARGE SCALE GENOMIC DNA]</scope>
    <source>
        <strain evidence="1 2">PPL201</strain>
    </source>
</reference>
<dbReference type="EMBL" id="JARJJS010000001">
    <property type="protein sequence ID" value="MDF4023398.1"/>
    <property type="molecule type" value="Genomic_DNA"/>
</dbReference>
<gene>
    <name evidence="1" type="ORF">P3W24_00215</name>
</gene>
<evidence type="ECO:0000313" key="1">
    <source>
        <dbReference type="EMBL" id="MDF4023398.1"/>
    </source>
</evidence>
<name>A0ABT6B688_9GAMM</name>
<evidence type="ECO:0000313" key="2">
    <source>
        <dbReference type="Proteomes" id="UP001528850"/>
    </source>
</evidence>
<accession>A0ABT6B688</accession>
<protein>
    <recommendedName>
        <fullName evidence="3">DUF2188 domain-containing protein</fullName>
    </recommendedName>
</protein>
<proteinExistence type="predicted"/>
<keyword evidence="2" id="KW-1185">Reference proteome</keyword>
<evidence type="ECO:0008006" key="3">
    <source>
        <dbReference type="Google" id="ProtNLM"/>
    </source>
</evidence>
<sequence length="73" mass="8220">MPQQSIRYHVAEMDGAWGIFRDGQPIARRDDMTDAIAFANFFADRESLTSPLPVKVTGGPCLQKRLREERLAA</sequence>
<organism evidence="1 2">
    <name type="scientific">Luteibacter sahnii</name>
    <dbReference type="NCBI Taxonomy" id="3021977"/>
    <lineage>
        <taxon>Bacteria</taxon>
        <taxon>Pseudomonadati</taxon>
        <taxon>Pseudomonadota</taxon>
        <taxon>Gammaproteobacteria</taxon>
        <taxon>Lysobacterales</taxon>
        <taxon>Rhodanobacteraceae</taxon>
        <taxon>Luteibacter</taxon>
    </lineage>
</organism>
<dbReference type="Proteomes" id="UP001528850">
    <property type="component" value="Unassembled WGS sequence"/>
</dbReference>
<comment type="caution">
    <text evidence="1">The sequence shown here is derived from an EMBL/GenBank/DDBJ whole genome shotgun (WGS) entry which is preliminary data.</text>
</comment>